<dbReference type="PANTHER" id="PTHR12304:SF4">
    <property type="entry name" value="URIDINE NUCLEOSIDASE"/>
    <property type="match status" value="1"/>
</dbReference>
<sequence>MLLGGRPTAKRPRRVILNTDAHNEIDDQMAIVHALLSPELKIEGIVAAHYGTKRHTDSMERSYREILHLLTLLGMKDSVPVFKGSPVAMKDPSVAQKSEGAEFIIDRALAKDETDPLYIAFLGPLTDMASAYLMEPGIARRIVTLWIGGGWWPTGGPEFNAGNDWISANVVFQSDIPLIQYPRGTYRMMRLGVAEMESFIMGKGAIGDYLTALFKEWNVNSPYPRKWWVYGDSPAIGTMINPEWGFYINLPAPRLTQKLEYEHKTTDRTIEVCVEVTAGEIFNDFFKRLDAFVRKLSS</sequence>
<evidence type="ECO:0000256" key="2">
    <source>
        <dbReference type="ARBA" id="ARBA00023295"/>
    </source>
</evidence>
<dbReference type="Gene3D" id="3.90.245.10">
    <property type="entry name" value="Ribonucleoside hydrolase-like"/>
    <property type="match status" value="1"/>
</dbReference>
<dbReference type="InterPro" id="IPR001910">
    <property type="entry name" value="Inosine/uridine_hydrolase_dom"/>
</dbReference>
<dbReference type="Proteomes" id="UP000279422">
    <property type="component" value="Unassembled WGS sequence"/>
</dbReference>
<comment type="caution">
    <text evidence="4">The sequence shown here is derived from an EMBL/GenBank/DDBJ whole genome shotgun (WGS) entry which is preliminary data.</text>
</comment>
<protein>
    <submittedName>
        <fullName evidence="4">Nucleoside hydrolase</fullName>
    </submittedName>
</protein>
<name>A0A497E2J9_UNCAE</name>
<evidence type="ECO:0000259" key="3">
    <source>
        <dbReference type="Pfam" id="PF01156"/>
    </source>
</evidence>
<dbReference type="GO" id="GO:0005829">
    <property type="term" value="C:cytosol"/>
    <property type="evidence" value="ECO:0007669"/>
    <property type="project" value="TreeGrafter"/>
</dbReference>
<organism evidence="4 5">
    <name type="scientific">Aerophobetes bacterium</name>
    <dbReference type="NCBI Taxonomy" id="2030807"/>
    <lineage>
        <taxon>Bacteria</taxon>
        <taxon>Candidatus Aerophobota</taxon>
    </lineage>
</organism>
<evidence type="ECO:0000313" key="4">
    <source>
        <dbReference type="EMBL" id="RLE07315.1"/>
    </source>
</evidence>
<evidence type="ECO:0000313" key="5">
    <source>
        <dbReference type="Proteomes" id="UP000279422"/>
    </source>
</evidence>
<gene>
    <name evidence="4" type="ORF">DRJ00_08360</name>
</gene>
<dbReference type="InterPro" id="IPR036452">
    <property type="entry name" value="Ribo_hydro-like"/>
</dbReference>
<feature type="domain" description="Inosine/uridine-preferring nucleoside hydrolase" evidence="3">
    <location>
        <begin position="15"/>
        <end position="281"/>
    </location>
</feature>
<dbReference type="EMBL" id="QMPZ01000177">
    <property type="protein sequence ID" value="RLE07315.1"/>
    <property type="molecule type" value="Genomic_DNA"/>
</dbReference>
<dbReference type="PANTHER" id="PTHR12304">
    <property type="entry name" value="INOSINE-URIDINE PREFERRING NUCLEOSIDE HYDROLASE"/>
    <property type="match status" value="1"/>
</dbReference>
<dbReference type="AlphaFoldDB" id="A0A497E2J9"/>
<reference evidence="4 5" key="1">
    <citation type="submission" date="2018-06" db="EMBL/GenBank/DDBJ databases">
        <title>Extensive metabolic versatility and redundancy in microbially diverse, dynamic hydrothermal sediments.</title>
        <authorList>
            <person name="Dombrowski N."/>
            <person name="Teske A."/>
            <person name="Baker B.J."/>
        </authorList>
    </citation>
    <scope>NUCLEOTIDE SEQUENCE [LARGE SCALE GENOMIC DNA]</scope>
    <source>
        <strain evidence="4">B47_G16</strain>
    </source>
</reference>
<dbReference type="GO" id="GO:0006152">
    <property type="term" value="P:purine nucleoside catabolic process"/>
    <property type="evidence" value="ECO:0007669"/>
    <property type="project" value="TreeGrafter"/>
</dbReference>
<dbReference type="Pfam" id="PF01156">
    <property type="entry name" value="IU_nuc_hydro"/>
    <property type="match status" value="1"/>
</dbReference>
<evidence type="ECO:0000256" key="1">
    <source>
        <dbReference type="ARBA" id="ARBA00022801"/>
    </source>
</evidence>
<dbReference type="GO" id="GO:0008477">
    <property type="term" value="F:purine nucleosidase activity"/>
    <property type="evidence" value="ECO:0007669"/>
    <property type="project" value="TreeGrafter"/>
</dbReference>
<dbReference type="InterPro" id="IPR023186">
    <property type="entry name" value="IUNH"/>
</dbReference>
<dbReference type="SUPFAM" id="SSF53590">
    <property type="entry name" value="Nucleoside hydrolase"/>
    <property type="match status" value="1"/>
</dbReference>
<keyword evidence="2" id="KW-0326">Glycosidase</keyword>
<keyword evidence="1 4" id="KW-0378">Hydrolase</keyword>
<accession>A0A497E2J9</accession>
<proteinExistence type="predicted"/>